<dbReference type="GO" id="GO:0046820">
    <property type="term" value="F:4-amino-4-deoxychorismate synthase activity"/>
    <property type="evidence" value="ECO:0007669"/>
    <property type="project" value="UniProtKB-EC"/>
</dbReference>
<reference evidence="2" key="1">
    <citation type="submission" date="2021-11" db="EMBL/GenBank/DDBJ databases">
        <title>BS-T2-15 a new species belonging to the Comamonadaceae family isolated from the soil of a French oak forest.</title>
        <authorList>
            <person name="Mieszkin S."/>
            <person name="Alain K."/>
        </authorList>
    </citation>
    <scope>NUCLEOTIDE SEQUENCE</scope>
    <source>
        <strain evidence="2">BS-T2-15</strain>
    </source>
</reference>
<dbReference type="InterPro" id="IPR001544">
    <property type="entry name" value="Aminotrans_IV"/>
</dbReference>
<dbReference type="InterPro" id="IPR043132">
    <property type="entry name" value="BCAT-like_C"/>
</dbReference>
<proteinExistence type="predicted"/>
<dbReference type="InterPro" id="IPR005801">
    <property type="entry name" value="ADC_synthase"/>
</dbReference>
<dbReference type="PRINTS" id="PR00095">
    <property type="entry name" value="ANTSNTHASEI"/>
</dbReference>
<dbReference type="InterPro" id="IPR043131">
    <property type="entry name" value="BCAT-like_N"/>
</dbReference>
<dbReference type="Pfam" id="PF00425">
    <property type="entry name" value="Chorismate_bind"/>
    <property type="match status" value="1"/>
</dbReference>
<dbReference type="Gene3D" id="3.20.10.10">
    <property type="entry name" value="D-amino Acid Aminotransferase, subunit A, domain 2"/>
    <property type="match status" value="1"/>
</dbReference>
<dbReference type="InterPro" id="IPR015890">
    <property type="entry name" value="Chorismate_C"/>
</dbReference>
<gene>
    <name evidence="2" type="primary">pabB</name>
    <name evidence="2" type="ORF">LPC04_03035</name>
</gene>
<comment type="caution">
    <text evidence="2">The sequence shown here is derived from an EMBL/GenBank/DDBJ whole genome shotgun (WGS) entry which is preliminary data.</text>
</comment>
<keyword evidence="2" id="KW-0032">Aminotransferase</keyword>
<protein>
    <submittedName>
        <fullName evidence="2">Aminodeoxychorismate synthase component I</fullName>
        <ecNumber evidence="2">2.6.1.85</ecNumber>
    </submittedName>
</protein>
<dbReference type="PANTHER" id="PTHR11236:SF50">
    <property type="entry name" value="AMINODEOXYCHORISMATE SYNTHASE COMPONENT 1"/>
    <property type="match status" value="1"/>
</dbReference>
<dbReference type="InterPro" id="IPR019999">
    <property type="entry name" value="Anth_synth_I-like"/>
</dbReference>
<dbReference type="Proteomes" id="UP001139353">
    <property type="component" value="Unassembled WGS sequence"/>
</dbReference>
<dbReference type="NCBIfam" id="TIGR00553">
    <property type="entry name" value="pabB"/>
    <property type="match status" value="1"/>
</dbReference>
<dbReference type="RefSeq" id="WP_275680704.1">
    <property type="nucleotide sequence ID" value="NZ_JAJLJH010000001.1"/>
</dbReference>
<dbReference type="SUPFAM" id="SSF56322">
    <property type="entry name" value="ADC synthase"/>
    <property type="match status" value="1"/>
</dbReference>
<sequence>MSAAGPRPTALIDFRSPDDGVAPLRLAFGAPRELLRATSLDAVAPLLARVDALARAGAWCVGYLCYEAAGAFDEAFETHAPSDPARPLAAFAVYDAPLSDDAAFDDAGTATVRWTGGPRRDAFDTAIAEILRAIADGEVYQVNATAPLTGTLHGDPLALFAALRRAQPNAYAAYLDFGNDTDDRILSVSPELFFDWRGDRMLARPMKGTAPRGATPEEDAAQSAHLRSAAKERAENLMIVDLLRNDLSRIAEPHSVRVPRLFHTEAWPTVWQMSSDVVATTRPGTTLADVFGALFPCGSITGAPKVQAMRLIRELEPEPRGIYCGAVGVVQPGGAATFNVPIRTLALRGDAVRCGIGSGITADATAAGEWDEWRHKRAFVDRASQAFELLETLRLEDGEFVDVEAHLARMAEAAAHFAFAPPLASARGALAELRAAHASGRWRVRLLADRAGVARAQAFALAPTQAPVRVRLAERPFAGSDGEFVRFKTTQRAHYDAFAPAGEDVFDTLLWNERGELTEFTRGNVALRIAGRWLTPSSKSGLLPGIARARLLREGVIEEAVLTRDDLARADGVAFFNSLRGWLGATLAP</sequence>
<dbReference type="InterPro" id="IPR005802">
    <property type="entry name" value="ADC_synth_comp_1"/>
</dbReference>
<evidence type="ECO:0000259" key="1">
    <source>
        <dbReference type="Pfam" id="PF00425"/>
    </source>
</evidence>
<evidence type="ECO:0000313" key="3">
    <source>
        <dbReference type="Proteomes" id="UP001139353"/>
    </source>
</evidence>
<dbReference type="SUPFAM" id="SSF56752">
    <property type="entry name" value="D-aminoacid aminotransferase-like PLP-dependent enzymes"/>
    <property type="match status" value="1"/>
</dbReference>
<dbReference type="Pfam" id="PF01063">
    <property type="entry name" value="Aminotran_4"/>
    <property type="match status" value="1"/>
</dbReference>
<dbReference type="EC" id="2.6.1.85" evidence="2"/>
<name>A0A9X2BXR4_9BURK</name>
<dbReference type="AlphaFoldDB" id="A0A9X2BXR4"/>
<organism evidence="2 3">
    <name type="scientific">Scleromatobacter humisilvae</name>
    <dbReference type="NCBI Taxonomy" id="2897159"/>
    <lineage>
        <taxon>Bacteria</taxon>
        <taxon>Pseudomonadati</taxon>
        <taxon>Pseudomonadota</taxon>
        <taxon>Betaproteobacteria</taxon>
        <taxon>Burkholderiales</taxon>
        <taxon>Sphaerotilaceae</taxon>
        <taxon>Scleromatobacter</taxon>
    </lineage>
</organism>
<keyword evidence="3" id="KW-1185">Reference proteome</keyword>
<evidence type="ECO:0000313" key="2">
    <source>
        <dbReference type="EMBL" id="MCK9684677.1"/>
    </source>
</evidence>
<dbReference type="GO" id="GO:0009396">
    <property type="term" value="P:folic acid-containing compound biosynthetic process"/>
    <property type="evidence" value="ECO:0007669"/>
    <property type="project" value="InterPro"/>
</dbReference>
<dbReference type="EMBL" id="JAJLJH010000001">
    <property type="protein sequence ID" value="MCK9684677.1"/>
    <property type="molecule type" value="Genomic_DNA"/>
</dbReference>
<dbReference type="GO" id="GO:0000162">
    <property type="term" value="P:L-tryptophan biosynthetic process"/>
    <property type="evidence" value="ECO:0007669"/>
    <property type="project" value="TreeGrafter"/>
</dbReference>
<keyword evidence="2" id="KW-0808">Transferase</keyword>
<accession>A0A9X2BXR4</accession>
<dbReference type="Gene3D" id="3.60.120.10">
    <property type="entry name" value="Anthranilate synthase"/>
    <property type="match status" value="1"/>
</dbReference>
<dbReference type="InterPro" id="IPR036038">
    <property type="entry name" value="Aminotransferase-like"/>
</dbReference>
<dbReference type="PANTHER" id="PTHR11236">
    <property type="entry name" value="AMINOBENZOATE/ANTHRANILATE SYNTHASE"/>
    <property type="match status" value="1"/>
</dbReference>
<dbReference type="Gene3D" id="3.30.470.10">
    <property type="match status" value="1"/>
</dbReference>
<feature type="domain" description="Chorismate-utilising enzyme C-terminal" evidence="1">
    <location>
        <begin position="120"/>
        <end position="376"/>
    </location>
</feature>